<proteinExistence type="predicted"/>
<organism evidence="1 2">
    <name type="scientific">Chryseobacterium fistulae</name>
    <dbReference type="NCBI Taxonomy" id="2675058"/>
    <lineage>
        <taxon>Bacteria</taxon>
        <taxon>Pseudomonadati</taxon>
        <taxon>Bacteroidota</taxon>
        <taxon>Flavobacteriia</taxon>
        <taxon>Flavobacteriales</taxon>
        <taxon>Weeksellaceae</taxon>
        <taxon>Chryseobacterium group</taxon>
        <taxon>Chryseobacterium</taxon>
    </lineage>
</organism>
<evidence type="ECO:0000313" key="2">
    <source>
        <dbReference type="Proteomes" id="UP000445309"/>
    </source>
</evidence>
<accession>A0A6N4XTD5</accession>
<protein>
    <submittedName>
        <fullName evidence="1">Uncharacterized protein</fullName>
    </submittedName>
</protein>
<reference evidence="1 2" key="1">
    <citation type="submission" date="2020-01" db="EMBL/GenBank/DDBJ databases">
        <authorList>
            <person name="Rodrigo-Torres L."/>
            <person name="Arahal R. D."/>
            <person name="Lucena T."/>
        </authorList>
    </citation>
    <scope>NUCLEOTIDE SEQUENCE [LARGE SCALE GENOMIC DNA]</scope>
    <source>
        <strain evidence="1 2">CECT 9393</strain>
    </source>
</reference>
<name>A0A6N4XTD5_9FLAO</name>
<evidence type="ECO:0000313" key="1">
    <source>
        <dbReference type="EMBL" id="CAA7393296.1"/>
    </source>
</evidence>
<dbReference type="EMBL" id="CACVBY010000157">
    <property type="protein sequence ID" value="CAA7393296.1"/>
    <property type="molecule type" value="Genomic_DNA"/>
</dbReference>
<keyword evidence="2" id="KW-1185">Reference proteome</keyword>
<dbReference type="AlphaFoldDB" id="A0A6N4XTD5"/>
<sequence length="41" mass="5032">MKFFPKFKPVFLSEVIHEFFVDFKKIFIALKNDSKRPKQKK</sequence>
<gene>
    <name evidence="1" type="ORF">CHRY9393_03495</name>
</gene>
<dbReference type="Proteomes" id="UP000445309">
    <property type="component" value="Unassembled WGS sequence"/>
</dbReference>